<dbReference type="GO" id="GO:0006338">
    <property type="term" value="P:chromatin remodeling"/>
    <property type="evidence" value="ECO:0007669"/>
    <property type="project" value="InterPro"/>
</dbReference>
<dbReference type="Proteomes" id="UP000242381">
    <property type="component" value="Unassembled WGS sequence"/>
</dbReference>
<evidence type="ECO:0000256" key="1">
    <source>
        <dbReference type="ARBA" id="ARBA00004123"/>
    </source>
</evidence>
<dbReference type="InterPro" id="IPR006939">
    <property type="entry name" value="SNF5"/>
</dbReference>
<organism evidence="7 8">
    <name type="scientific">Rhizopus microsporus</name>
    <dbReference type="NCBI Taxonomy" id="58291"/>
    <lineage>
        <taxon>Eukaryota</taxon>
        <taxon>Fungi</taxon>
        <taxon>Fungi incertae sedis</taxon>
        <taxon>Mucoromycota</taxon>
        <taxon>Mucoromycotina</taxon>
        <taxon>Mucoromycetes</taxon>
        <taxon>Mucorales</taxon>
        <taxon>Mucorineae</taxon>
        <taxon>Rhizopodaceae</taxon>
        <taxon>Rhizopus</taxon>
    </lineage>
</organism>
<evidence type="ECO:0000313" key="7">
    <source>
        <dbReference type="EMBL" id="ORE14527.1"/>
    </source>
</evidence>
<evidence type="ECO:0000256" key="2">
    <source>
        <dbReference type="ARBA" id="ARBA00010239"/>
    </source>
</evidence>
<sequence length="449" mass="50911">MQANLQAQFLQQQRLNAAAAAAAAAAAGGDTAGGVVPGVMPGQTPNPPHPWQDMVRMQTKQPFNLKPASSEAAQKTLRQYERRDDEYQAILNTQYKRHVELAQEKKKLIEQANLERRIRSQNPAHLFGPGYQSFGNGKTGFQPKIKYPAEKKRKQQVRFNFSTEALKEQADKEECLVPIRIDLEIEGYKLRDTFTWNLNETLITHEQFAEVICLDLRLPPSLFVEPIAKSIKEQLEDYNLSAATPQETDELKTIIKLDITVGNKELIDQFEWDIGCPKNSPEEFAEKLVTELGLGGEFKTAIAHLIREQIHVYKKSLLVLGEEEQQHEPSQMGNAIRDNQQAEIFTPAIIELTDAMIERMEKDQTRESRRKRRGTRSRRSIVTSNDLEPQKTHRTGFAAPPEQELTDEQYTGMGYDNGMSHFSTQRKSAIKARMNIAAEAQQDAALENI</sequence>
<protein>
    <submittedName>
        <fullName evidence="7">SNF5-domain-containing protein</fullName>
    </submittedName>
</protein>
<keyword evidence="5" id="KW-0539">Nucleus</keyword>
<dbReference type="VEuPathDB" id="FungiDB:BCV72DRAFT_209799"/>
<evidence type="ECO:0000256" key="6">
    <source>
        <dbReference type="SAM" id="MobiDB-lite"/>
    </source>
</evidence>
<evidence type="ECO:0000256" key="5">
    <source>
        <dbReference type="ARBA" id="ARBA00023242"/>
    </source>
</evidence>
<name>A0A1X0RR69_RHIZD</name>
<proteinExistence type="inferred from homology"/>
<feature type="compositionally biased region" description="Basic residues" evidence="6">
    <location>
        <begin position="368"/>
        <end position="379"/>
    </location>
</feature>
<reference evidence="7 8" key="1">
    <citation type="journal article" date="2016" name="Proc. Natl. Acad. Sci. U.S.A.">
        <title>Lipid metabolic changes in an early divergent fungus govern the establishment of a mutualistic symbiosis with endobacteria.</title>
        <authorList>
            <person name="Lastovetsky O.A."/>
            <person name="Gaspar M.L."/>
            <person name="Mondo S.J."/>
            <person name="LaButti K.M."/>
            <person name="Sandor L."/>
            <person name="Grigoriev I.V."/>
            <person name="Henry S.A."/>
            <person name="Pawlowska T.E."/>
        </authorList>
    </citation>
    <scope>NUCLEOTIDE SEQUENCE [LARGE SCALE GENOMIC DNA]</scope>
    <source>
        <strain evidence="7 8">ATCC 11559</strain>
    </source>
</reference>
<evidence type="ECO:0000313" key="8">
    <source>
        <dbReference type="Proteomes" id="UP000242381"/>
    </source>
</evidence>
<comment type="similarity">
    <text evidence="2">Belongs to the SNF5 family.</text>
</comment>
<dbReference type="OMA" id="HEFNDSP"/>
<feature type="region of interest" description="Disordered" evidence="6">
    <location>
        <begin position="360"/>
        <end position="404"/>
    </location>
</feature>
<dbReference type="AlphaFoldDB" id="A0A1X0RR69"/>
<comment type="subcellular location">
    <subcellularLocation>
        <location evidence="1">Nucleus</location>
    </subcellularLocation>
</comment>
<dbReference type="PANTHER" id="PTHR10019">
    <property type="entry name" value="SNF5"/>
    <property type="match status" value="1"/>
</dbReference>
<dbReference type="GO" id="GO:0000228">
    <property type="term" value="C:nuclear chromosome"/>
    <property type="evidence" value="ECO:0007669"/>
    <property type="project" value="InterPro"/>
</dbReference>
<dbReference type="Pfam" id="PF04855">
    <property type="entry name" value="SNF5"/>
    <property type="match status" value="1"/>
</dbReference>
<evidence type="ECO:0000256" key="3">
    <source>
        <dbReference type="ARBA" id="ARBA00023015"/>
    </source>
</evidence>
<keyword evidence="3" id="KW-0805">Transcription regulation</keyword>
<dbReference type="EMBL" id="KV921467">
    <property type="protein sequence ID" value="ORE14527.1"/>
    <property type="molecule type" value="Genomic_DNA"/>
</dbReference>
<gene>
    <name evidence="7" type="ORF">BCV71DRAFT_50320</name>
</gene>
<accession>A0A1X0RR69</accession>
<evidence type="ECO:0000256" key="4">
    <source>
        <dbReference type="ARBA" id="ARBA00023163"/>
    </source>
</evidence>
<keyword evidence="4" id="KW-0804">Transcription</keyword>